<evidence type="ECO:0000313" key="1">
    <source>
        <dbReference type="EMBL" id="KAG2222007.1"/>
    </source>
</evidence>
<dbReference type="Proteomes" id="UP000646827">
    <property type="component" value="Unassembled WGS sequence"/>
</dbReference>
<accession>A0A8H7VK98</accession>
<protein>
    <submittedName>
        <fullName evidence="1">Uncharacterized protein</fullName>
    </submittedName>
</protein>
<proteinExistence type="predicted"/>
<keyword evidence="2" id="KW-1185">Reference proteome</keyword>
<evidence type="ECO:0000313" key="2">
    <source>
        <dbReference type="Proteomes" id="UP000646827"/>
    </source>
</evidence>
<dbReference type="OrthoDB" id="2286555at2759"/>
<dbReference type="AlphaFoldDB" id="A0A8H7VK98"/>
<gene>
    <name evidence="1" type="ORF">INT45_006707</name>
</gene>
<organism evidence="1 2">
    <name type="scientific">Circinella minor</name>
    <dbReference type="NCBI Taxonomy" id="1195481"/>
    <lineage>
        <taxon>Eukaryota</taxon>
        <taxon>Fungi</taxon>
        <taxon>Fungi incertae sedis</taxon>
        <taxon>Mucoromycota</taxon>
        <taxon>Mucoromycotina</taxon>
        <taxon>Mucoromycetes</taxon>
        <taxon>Mucorales</taxon>
        <taxon>Lichtheimiaceae</taxon>
        <taxon>Circinella</taxon>
    </lineage>
</organism>
<sequence>MIACGNENSTDVSNSNNIVDNQTINRESTISRTTAIEFRAMESSLFEVITLQIYTDSSRNYNLLEGISSTQLESAQNTGILSLTGLSEEAIKVFDDIINDSGECVPKTTKDTMVILQALTGYIRVPGQEYAYENKIDLLVKAQMDKNDYDLCSNEWERSGATELILLKQQDKNLRTNATILSKLIRMASHNWIIATNWAELIINLYDKLDNELAKSNNRGVVIIDTPNTISTNFPLVLITPKVQNERLT</sequence>
<dbReference type="EMBL" id="JAEPRB010000094">
    <property type="protein sequence ID" value="KAG2222007.1"/>
    <property type="molecule type" value="Genomic_DNA"/>
</dbReference>
<comment type="caution">
    <text evidence="1">The sequence shown here is derived from an EMBL/GenBank/DDBJ whole genome shotgun (WGS) entry which is preliminary data.</text>
</comment>
<name>A0A8H7VK98_9FUNG</name>
<reference evidence="1 2" key="1">
    <citation type="submission" date="2020-12" db="EMBL/GenBank/DDBJ databases">
        <title>Metabolic potential, ecology and presence of endohyphal bacteria is reflected in genomic diversity of Mucoromycotina.</title>
        <authorList>
            <person name="Muszewska A."/>
            <person name="Okrasinska A."/>
            <person name="Steczkiewicz K."/>
            <person name="Drgas O."/>
            <person name="Orlowska M."/>
            <person name="Perlinska-Lenart U."/>
            <person name="Aleksandrzak-Piekarczyk T."/>
            <person name="Szatraj K."/>
            <person name="Zielenkiewicz U."/>
            <person name="Pilsyk S."/>
            <person name="Malc E."/>
            <person name="Mieczkowski P."/>
            <person name="Kruszewska J.S."/>
            <person name="Biernat P."/>
            <person name="Pawlowska J."/>
        </authorList>
    </citation>
    <scope>NUCLEOTIDE SEQUENCE [LARGE SCALE GENOMIC DNA]</scope>
    <source>
        <strain evidence="1 2">CBS 142.35</strain>
    </source>
</reference>